<reference evidence="9 10" key="1">
    <citation type="journal article" date="2016" name="Nat. Commun.">
        <title>Thousands of microbial genomes shed light on interconnected biogeochemical processes in an aquifer system.</title>
        <authorList>
            <person name="Anantharaman K."/>
            <person name="Brown C.T."/>
            <person name="Hug L.A."/>
            <person name="Sharon I."/>
            <person name="Castelle C.J."/>
            <person name="Probst A.J."/>
            <person name="Thomas B.C."/>
            <person name="Singh A."/>
            <person name="Wilkins M.J."/>
            <person name="Karaoz U."/>
            <person name="Brodie E.L."/>
            <person name="Williams K.H."/>
            <person name="Hubbard S.S."/>
            <person name="Banfield J.F."/>
        </authorList>
    </citation>
    <scope>NUCLEOTIDE SEQUENCE [LARGE SCALE GENOMIC DNA]</scope>
</reference>
<evidence type="ECO:0000256" key="1">
    <source>
        <dbReference type="ARBA" id="ARBA00004651"/>
    </source>
</evidence>
<gene>
    <name evidence="9" type="ORF">A2893_05850</name>
</gene>
<evidence type="ECO:0000256" key="2">
    <source>
        <dbReference type="ARBA" id="ARBA00009142"/>
    </source>
</evidence>
<comment type="subcellular location">
    <subcellularLocation>
        <location evidence="1 8">Cell membrane</location>
        <topology evidence="1 8">Multi-pass membrane protein</topology>
    </subcellularLocation>
</comment>
<feature type="transmembrane region" description="Helical" evidence="8">
    <location>
        <begin position="226"/>
        <end position="244"/>
    </location>
</feature>
<evidence type="ECO:0000313" key="10">
    <source>
        <dbReference type="Proteomes" id="UP000176725"/>
    </source>
</evidence>
<name>A0A1F8BKG1_9BACT</name>
<evidence type="ECO:0000256" key="5">
    <source>
        <dbReference type="ARBA" id="ARBA00022692"/>
    </source>
</evidence>
<dbReference type="PANTHER" id="PTHR30269">
    <property type="entry name" value="TRANSMEMBRANE PROTEIN YFCA"/>
    <property type="match status" value="1"/>
</dbReference>
<protein>
    <recommendedName>
        <fullName evidence="8">Probable membrane transporter protein</fullName>
    </recommendedName>
</protein>
<dbReference type="EMBL" id="MGHH01000008">
    <property type="protein sequence ID" value="OGM64523.1"/>
    <property type="molecule type" value="Genomic_DNA"/>
</dbReference>
<evidence type="ECO:0000256" key="7">
    <source>
        <dbReference type="ARBA" id="ARBA00023136"/>
    </source>
</evidence>
<keyword evidence="5 8" id="KW-0812">Transmembrane</keyword>
<dbReference type="Pfam" id="PF01925">
    <property type="entry name" value="TauE"/>
    <property type="match status" value="1"/>
</dbReference>
<keyword evidence="7 8" id="KW-0472">Membrane</keyword>
<accession>A0A1F8BKG1</accession>
<proteinExistence type="inferred from homology"/>
<dbReference type="GO" id="GO:0005886">
    <property type="term" value="C:plasma membrane"/>
    <property type="evidence" value="ECO:0007669"/>
    <property type="project" value="UniProtKB-SubCell"/>
</dbReference>
<evidence type="ECO:0000256" key="8">
    <source>
        <dbReference type="RuleBase" id="RU363041"/>
    </source>
</evidence>
<evidence type="ECO:0000313" key="9">
    <source>
        <dbReference type="EMBL" id="OGM64523.1"/>
    </source>
</evidence>
<keyword evidence="4 8" id="KW-1003">Cell membrane</keyword>
<evidence type="ECO:0000256" key="6">
    <source>
        <dbReference type="ARBA" id="ARBA00022989"/>
    </source>
</evidence>
<feature type="transmembrane region" description="Helical" evidence="8">
    <location>
        <begin position="131"/>
        <end position="151"/>
    </location>
</feature>
<comment type="caution">
    <text evidence="9">The sequence shown here is derived from an EMBL/GenBank/DDBJ whole genome shotgun (WGS) entry which is preliminary data.</text>
</comment>
<dbReference type="AlphaFoldDB" id="A0A1F8BKG1"/>
<evidence type="ECO:0000256" key="3">
    <source>
        <dbReference type="ARBA" id="ARBA00022448"/>
    </source>
</evidence>
<keyword evidence="6 8" id="KW-1133">Transmembrane helix</keyword>
<dbReference type="PANTHER" id="PTHR30269:SF37">
    <property type="entry name" value="MEMBRANE TRANSPORTER PROTEIN"/>
    <property type="match status" value="1"/>
</dbReference>
<sequence>MWYPLIVEILLISLLTLVSSFVGTLTGFGTSTIMVPVLVLFFPLPQTLLFVGVIHWFGDIWKMSLFKSGLRWKLIFLFGIPGILATYIGARLVFSLPEKLLSQLLGAFLIAYTIFLFVNPKFKFKQNNINAVFGGTLSGFLAGISGVGGAVRGAFLSIFNLPKAVYIATSGSIGLIIDSTRLVTYFSEGTRVPQNLLWGFLIFIPISYVGAEISKRVVDKIPQKSFRNVVSVFLFIVGLKLLLFP</sequence>
<comment type="similarity">
    <text evidence="2 8">Belongs to the 4-toluene sulfonate uptake permease (TSUP) (TC 2.A.102) family.</text>
</comment>
<dbReference type="InterPro" id="IPR052017">
    <property type="entry name" value="TSUP"/>
</dbReference>
<dbReference type="Proteomes" id="UP000176725">
    <property type="component" value="Unassembled WGS sequence"/>
</dbReference>
<evidence type="ECO:0000256" key="4">
    <source>
        <dbReference type="ARBA" id="ARBA00022475"/>
    </source>
</evidence>
<keyword evidence="3" id="KW-0813">Transport</keyword>
<feature type="transmembrane region" description="Helical" evidence="8">
    <location>
        <begin position="36"/>
        <end position="58"/>
    </location>
</feature>
<dbReference type="InterPro" id="IPR002781">
    <property type="entry name" value="TM_pro_TauE-like"/>
</dbReference>
<feature type="transmembrane region" description="Helical" evidence="8">
    <location>
        <begin position="196"/>
        <end position="214"/>
    </location>
</feature>
<organism evidence="9 10">
    <name type="scientific">Candidatus Woesebacteria bacterium RIFCSPLOWO2_01_FULL_39_25</name>
    <dbReference type="NCBI Taxonomy" id="1802521"/>
    <lineage>
        <taxon>Bacteria</taxon>
        <taxon>Candidatus Woeseibacteriota</taxon>
    </lineage>
</organism>
<feature type="transmembrane region" description="Helical" evidence="8">
    <location>
        <begin position="70"/>
        <end position="94"/>
    </location>
</feature>
<dbReference type="STRING" id="1802521.A2893_05850"/>
<feature type="transmembrane region" description="Helical" evidence="8">
    <location>
        <begin position="100"/>
        <end position="119"/>
    </location>
</feature>